<gene>
    <name evidence="2" type="ORF">PEVE_00031608</name>
</gene>
<keyword evidence="3" id="KW-1185">Reference proteome</keyword>
<feature type="region of interest" description="Disordered" evidence="1">
    <location>
        <begin position="245"/>
        <end position="277"/>
    </location>
</feature>
<proteinExistence type="predicted"/>
<comment type="caution">
    <text evidence="2">The sequence shown here is derived from an EMBL/GenBank/DDBJ whole genome shotgun (WGS) entry which is preliminary data.</text>
</comment>
<feature type="compositionally biased region" description="Basic residues" evidence="1">
    <location>
        <begin position="160"/>
        <end position="170"/>
    </location>
</feature>
<dbReference type="EMBL" id="CALNXI010004533">
    <property type="protein sequence ID" value="CAH3196013.1"/>
    <property type="molecule type" value="Genomic_DNA"/>
</dbReference>
<sequence>IKLQWKKDDHELMIGSRYKTYDSGRLMTVDPPFTMEDGGTYSVSACNSKGCTVKGVQVMFYGEFTALQSNFSTIEKGLTRVVVKEEVRLYSPNKKETEIKVIEKVRIHKPRFAFTKKKTTGPPVPLAPPGPSAGGRTASLWSWQSDSSGDEMPDYDKMKTQRKPPRKRSQMSHSSYQEFEQTYDHHVEYDEFHYEIEGDHYDEAYDPGLHQQYSTDGEIYNDHDIRGYNEQGGLRESHTTIHIEDDDQPESSSYGHGHYDTTDIREQSHSYHTDETSDRGYDLDELVFASVNVQGGVQPMRAQVLQNREAQSSAVAQANAHVIDMYDDGEDFGFYPDFFEFD</sequence>
<organism evidence="2 3">
    <name type="scientific">Porites evermanni</name>
    <dbReference type="NCBI Taxonomy" id="104178"/>
    <lineage>
        <taxon>Eukaryota</taxon>
        <taxon>Metazoa</taxon>
        <taxon>Cnidaria</taxon>
        <taxon>Anthozoa</taxon>
        <taxon>Hexacorallia</taxon>
        <taxon>Scleractinia</taxon>
        <taxon>Fungiina</taxon>
        <taxon>Poritidae</taxon>
        <taxon>Porites</taxon>
    </lineage>
</organism>
<dbReference type="Gene3D" id="2.60.40.10">
    <property type="entry name" value="Immunoglobulins"/>
    <property type="match status" value="1"/>
</dbReference>
<evidence type="ECO:0000256" key="1">
    <source>
        <dbReference type="SAM" id="MobiDB-lite"/>
    </source>
</evidence>
<dbReference type="Proteomes" id="UP001159427">
    <property type="component" value="Unassembled WGS sequence"/>
</dbReference>
<dbReference type="InterPro" id="IPR036179">
    <property type="entry name" value="Ig-like_dom_sf"/>
</dbReference>
<feature type="compositionally biased region" description="Basic and acidic residues" evidence="1">
    <location>
        <begin position="257"/>
        <end position="277"/>
    </location>
</feature>
<evidence type="ECO:0000313" key="2">
    <source>
        <dbReference type="EMBL" id="CAH3196013.1"/>
    </source>
</evidence>
<reference evidence="2 3" key="1">
    <citation type="submission" date="2022-05" db="EMBL/GenBank/DDBJ databases">
        <authorList>
            <consortium name="Genoscope - CEA"/>
            <person name="William W."/>
        </authorList>
    </citation>
    <scope>NUCLEOTIDE SEQUENCE [LARGE SCALE GENOMIC DNA]</scope>
</reference>
<dbReference type="SUPFAM" id="SSF48726">
    <property type="entry name" value="Immunoglobulin"/>
    <property type="match status" value="1"/>
</dbReference>
<name>A0ABN8SWT6_9CNID</name>
<feature type="compositionally biased region" description="Pro residues" evidence="1">
    <location>
        <begin position="122"/>
        <end position="131"/>
    </location>
</feature>
<evidence type="ECO:0008006" key="4">
    <source>
        <dbReference type="Google" id="ProtNLM"/>
    </source>
</evidence>
<protein>
    <recommendedName>
        <fullName evidence="4">Ig-like domain-containing protein</fullName>
    </recommendedName>
</protein>
<feature type="non-terminal residue" evidence="2">
    <location>
        <position position="1"/>
    </location>
</feature>
<accession>A0ABN8SWT6</accession>
<evidence type="ECO:0000313" key="3">
    <source>
        <dbReference type="Proteomes" id="UP001159427"/>
    </source>
</evidence>
<dbReference type="InterPro" id="IPR013783">
    <property type="entry name" value="Ig-like_fold"/>
</dbReference>
<feature type="region of interest" description="Disordered" evidence="1">
    <location>
        <begin position="116"/>
        <end position="176"/>
    </location>
</feature>